<evidence type="ECO:0000256" key="5">
    <source>
        <dbReference type="ARBA" id="ARBA00022840"/>
    </source>
</evidence>
<reference evidence="12 13" key="1">
    <citation type="submission" date="2020-08" db="EMBL/GenBank/DDBJ databases">
        <title>Sequencing the genomes of 1000 actinobacteria strains.</title>
        <authorList>
            <person name="Klenk H.-P."/>
        </authorList>
    </citation>
    <scope>NUCLEOTIDE SEQUENCE [LARGE SCALE GENOMIC DNA]</scope>
    <source>
        <strain evidence="12 13">DSM 44230</strain>
    </source>
</reference>
<dbReference type="InterPro" id="IPR017871">
    <property type="entry name" value="ABC_transporter-like_CS"/>
</dbReference>
<dbReference type="FunFam" id="3.40.50.300:FF:000589">
    <property type="entry name" value="ABC transporter, ATP-binding subunit"/>
    <property type="match status" value="1"/>
</dbReference>
<dbReference type="SUPFAM" id="SSF52540">
    <property type="entry name" value="P-loop containing nucleoside triphosphate hydrolases"/>
    <property type="match status" value="1"/>
</dbReference>
<dbReference type="GO" id="GO:1900753">
    <property type="term" value="P:doxorubicin transport"/>
    <property type="evidence" value="ECO:0007669"/>
    <property type="project" value="InterPro"/>
</dbReference>
<proteinExistence type="inferred from homology"/>
<feature type="domain" description="ABC transporter" evidence="11">
    <location>
        <begin position="5"/>
        <end position="235"/>
    </location>
</feature>
<dbReference type="InterPro" id="IPR005894">
    <property type="entry name" value="DrrA"/>
</dbReference>
<dbReference type="InterPro" id="IPR027417">
    <property type="entry name" value="P-loop_NTPase"/>
</dbReference>
<keyword evidence="6" id="KW-1278">Translocase</keyword>
<evidence type="ECO:0000256" key="7">
    <source>
        <dbReference type="ARBA" id="ARBA00023136"/>
    </source>
</evidence>
<dbReference type="GO" id="GO:0005524">
    <property type="term" value="F:ATP binding"/>
    <property type="evidence" value="ECO:0007669"/>
    <property type="project" value="UniProtKB-KW"/>
</dbReference>
<sequence length="336" mass="35711">MTDAIVAEGLRRRFGSTIALDGIDLAVQEGTVMGLLGPNGSGKTTMVRVLSTLLRPDSGRASVAGLDVVADAVKVRRRIGLSGQYAAVDEDLTARENLQMIGRLYHLGGPAAKRRADELVERFNLNKAADRQVKGYSGGMRRRVDLACAVVAKPEVLFLDEPTTGLDVQNRMALWEVIAELVREGTTLLLTTQYLEEADQLADLITLMHHGKVIEQGTPAALKAKVGGERLELAVASAADLPAARQALAGLAQGEITVDEQANHVIVPVSTGSEALIASIRLLDNAGVALVGANVRRPTLDEAFLALTGESGTEEYESGKTSTGDEVRGKVKEQVQ</sequence>
<dbReference type="EMBL" id="JACHMH010000001">
    <property type="protein sequence ID" value="MBB4676138.1"/>
    <property type="molecule type" value="Genomic_DNA"/>
</dbReference>
<dbReference type="GO" id="GO:0005886">
    <property type="term" value="C:plasma membrane"/>
    <property type="evidence" value="ECO:0007669"/>
    <property type="project" value="UniProtKB-SubCell"/>
</dbReference>
<comment type="subcellular location">
    <subcellularLocation>
        <location evidence="1">Cell membrane</location>
        <topology evidence="1">Peripheral membrane protein</topology>
        <orientation evidence="1">Cytoplasmic side</orientation>
    </subcellularLocation>
</comment>
<accession>A0A7W7C7W5</accession>
<dbReference type="PANTHER" id="PTHR42711">
    <property type="entry name" value="ABC TRANSPORTER ATP-BINDING PROTEIN"/>
    <property type="match status" value="1"/>
</dbReference>
<dbReference type="PANTHER" id="PTHR42711:SF19">
    <property type="entry name" value="DOXORUBICIN RESISTANCE ATP-BINDING PROTEIN DRRA"/>
    <property type="match status" value="1"/>
</dbReference>
<feature type="region of interest" description="Disordered" evidence="10">
    <location>
        <begin position="311"/>
        <end position="336"/>
    </location>
</feature>
<evidence type="ECO:0000256" key="8">
    <source>
        <dbReference type="ARBA" id="ARBA00023251"/>
    </source>
</evidence>
<keyword evidence="13" id="KW-1185">Reference proteome</keyword>
<evidence type="ECO:0000256" key="10">
    <source>
        <dbReference type="SAM" id="MobiDB-lite"/>
    </source>
</evidence>
<dbReference type="NCBIfam" id="TIGR01188">
    <property type="entry name" value="drrA"/>
    <property type="match status" value="1"/>
</dbReference>
<dbReference type="GO" id="GO:0016887">
    <property type="term" value="F:ATP hydrolysis activity"/>
    <property type="evidence" value="ECO:0007669"/>
    <property type="project" value="InterPro"/>
</dbReference>
<dbReference type="InterPro" id="IPR050763">
    <property type="entry name" value="ABC_transporter_ATP-binding"/>
</dbReference>
<comment type="similarity">
    <text evidence="9">Belongs to the ABC transporter superfamily. Drug exporter-1 (DrugE1) (TC 3.A.1.105) family.</text>
</comment>
<keyword evidence="3" id="KW-1003">Cell membrane</keyword>
<dbReference type="GO" id="GO:0046677">
    <property type="term" value="P:response to antibiotic"/>
    <property type="evidence" value="ECO:0007669"/>
    <property type="project" value="UniProtKB-KW"/>
</dbReference>
<evidence type="ECO:0000256" key="2">
    <source>
        <dbReference type="ARBA" id="ARBA00022448"/>
    </source>
</evidence>
<organism evidence="12 13">
    <name type="scientific">Crossiella cryophila</name>
    <dbReference type="NCBI Taxonomy" id="43355"/>
    <lineage>
        <taxon>Bacteria</taxon>
        <taxon>Bacillati</taxon>
        <taxon>Actinomycetota</taxon>
        <taxon>Actinomycetes</taxon>
        <taxon>Pseudonocardiales</taxon>
        <taxon>Pseudonocardiaceae</taxon>
        <taxon>Crossiella</taxon>
    </lineage>
</organism>
<name>A0A7W7C7W5_9PSEU</name>
<evidence type="ECO:0000256" key="1">
    <source>
        <dbReference type="ARBA" id="ARBA00004413"/>
    </source>
</evidence>
<dbReference type="Pfam" id="PF00005">
    <property type="entry name" value="ABC_tran"/>
    <property type="match status" value="1"/>
</dbReference>
<dbReference type="AlphaFoldDB" id="A0A7W7C7W5"/>
<keyword evidence="2" id="KW-0813">Transport</keyword>
<dbReference type="Proteomes" id="UP000533598">
    <property type="component" value="Unassembled WGS sequence"/>
</dbReference>
<dbReference type="GO" id="GO:0043215">
    <property type="term" value="P:daunorubicin transport"/>
    <property type="evidence" value="ECO:0007669"/>
    <property type="project" value="InterPro"/>
</dbReference>
<evidence type="ECO:0000256" key="6">
    <source>
        <dbReference type="ARBA" id="ARBA00022967"/>
    </source>
</evidence>
<evidence type="ECO:0000256" key="9">
    <source>
        <dbReference type="ARBA" id="ARBA00049985"/>
    </source>
</evidence>
<dbReference type="PROSITE" id="PS50893">
    <property type="entry name" value="ABC_TRANSPORTER_2"/>
    <property type="match status" value="1"/>
</dbReference>
<evidence type="ECO:0000313" key="12">
    <source>
        <dbReference type="EMBL" id="MBB4676138.1"/>
    </source>
</evidence>
<evidence type="ECO:0000313" key="13">
    <source>
        <dbReference type="Proteomes" id="UP000533598"/>
    </source>
</evidence>
<evidence type="ECO:0000256" key="3">
    <source>
        <dbReference type="ARBA" id="ARBA00022475"/>
    </source>
</evidence>
<keyword evidence="4" id="KW-0547">Nucleotide-binding</keyword>
<dbReference type="SMART" id="SM00382">
    <property type="entry name" value="AAA"/>
    <property type="match status" value="1"/>
</dbReference>
<keyword evidence="8" id="KW-0046">Antibiotic resistance</keyword>
<evidence type="ECO:0000256" key="4">
    <source>
        <dbReference type="ARBA" id="ARBA00022741"/>
    </source>
</evidence>
<dbReference type="RefSeq" id="WP_185002001.1">
    <property type="nucleotide sequence ID" value="NZ_BAAAUI010000016.1"/>
</dbReference>
<gene>
    <name evidence="12" type="ORF">HNR67_002256</name>
</gene>
<evidence type="ECO:0000259" key="11">
    <source>
        <dbReference type="PROSITE" id="PS50893"/>
    </source>
</evidence>
<dbReference type="Gene3D" id="3.40.50.300">
    <property type="entry name" value="P-loop containing nucleotide triphosphate hydrolases"/>
    <property type="match status" value="1"/>
</dbReference>
<dbReference type="InterPro" id="IPR003593">
    <property type="entry name" value="AAA+_ATPase"/>
</dbReference>
<keyword evidence="5 12" id="KW-0067">ATP-binding</keyword>
<dbReference type="PROSITE" id="PS00211">
    <property type="entry name" value="ABC_TRANSPORTER_1"/>
    <property type="match status" value="1"/>
</dbReference>
<protein>
    <submittedName>
        <fullName evidence="12">ABC-2 type transport system ATP-binding protein</fullName>
    </submittedName>
</protein>
<dbReference type="InterPro" id="IPR003439">
    <property type="entry name" value="ABC_transporter-like_ATP-bd"/>
</dbReference>
<feature type="compositionally biased region" description="Basic and acidic residues" evidence="10">
    <location>
        <begin position="323"/>
        <end position="336"/>
    </location>
</feature>
<keyword evidence="7" id="KW-0472">Membrane</keyword>
<comment type="caution">
    <text evidence="12">The sequence shown here is derived from an EMBL/GenBank/DDBJ whole genome shotgun (WGS) entry which is preliminary data.</text>
</comment>